<evidence type="ECO:0000259" key="2">
    <source>
        <dbReference type="Pfam" id="PF05225"/>
    </source>
</evidence>
<dbReference type="Pfam" id="PF05225">
    <property type="entry name" value="HTH_psq"/>
    <property type="match status" value="2"/>
</dbReference>
<evidence type="ECO:0000313" key="4">
    <source>
        <dbReference type="Proteomes" id="UP001458880"/>
    </source>
</evidence>
<protein>
    <submittedName>
        <fullName evidence="3">CENP-B N-terminal DNA-binding domain</fullName>
    </submittedName>
</protein>
<reference evidence="3 4" key="1">
    <citation type="journal article" date="2024" name="BMC Genomics">
        <title>De novo assembly and annotation of Popillia japonica's genome with initial clues to its potential as an invasive pest.</title>
        <authorList>
            <person name="Cucini C."/>
            <person name="Boschi S."/>
            <person name="Funari R."/>
            <person name="Cardaioli E."/>
            <person name="Iannotti N."/>
            <person name="Marturano G."/>
            <person name="Paoli F."/>
            <person name="Bruttini M."/>
            <person name="Carapelli A."/>
            <person name="Frati F."/>
            <person name="Nardi F."/>
        </authorList>
    </citation>
    <scope>NUCLEOTIDE SEQUENCE [LARGE SCALE GENOMIC DNA]</scope>
    <source>
        <strain evidence="3">DMR45628</strain>
    </source>
</reference>
<keyword evidence="3" id="KW-0238">DNA-binding</keyword>
<dbReference type="Proteomes" id="UP001458880">
    <property type="component" value="Unassembled WGS sequence"/>
</dbReference>
<dbReference type="InterPro" id="IPR009057">
    <property type="entry name" value="Homeodomain-like_sf"/>
</dbReference>
<dbReference type="EMBL" id="JASPKY010000050">
    <property type="protein sequence ID" value="KAK9745212.1"/>
    <property type="molecule type" value="Genomic_DNA"/>
</dbReference>
<organism evidence="3 4">
    <name type="scientific">Popillia japonica</name>
    <name type="common">Japanese beetle</name>
    <dbReference type="NCBI Taxonomy" id="7064"/>
    <lineage>
        <taxon>Eukaryota</taxon>
        <taxon>Metazoa</taxon>
        <taxon>Ecdysozoa</taxon>
        <taxon>Arthropoda</taxon>
        <taxon>Hexapoda</taxon>
        <taxon>Insecta</taxon>
        <taxon>Pterygota</taxon>
        <taxon>Neoptera</taxon>
        <taxon>Endopterygota</taxon>
        <taxon>Coleoptera</taxon>
        <taxon>Polyphaga</taxon>
        <taxon>Scarabaeiformia</taxon>
        <taxon>Scarabaeidae</taxon>
        <taxon>Rutelinae</taxon>
        <taxon>Popillia</taxon>
    </lineage>
</organism>
<name>A0AAW1MGA0_POPJA</name>
<comment type="subcellular location">
    <subcellularLocation>
        <location evidence="1">Nucleus</location>
    </subcellularLocation>
</comment>
<comment type="caution">
    <text evidence="3">The sequence shown here is derived from an EMBL/GenBank/DDBJ whole genome shotgun (WGS) entry which is preliminary data.</text>
</comment>
<sequence>MVRKYVRKTERQVWSDEHMQVAINALANKEMGAPKAAKQFNAPQTTLEGQVAINALANKEMGAPKAAKQFNAPQTTLEGRFKVFRKNPNMTAAAASTKSLGAFKTVFSSEQEQDILTQ</sequence>
<accession>A0AAW1MGA0</accession>
<dbReference type="SUPFAM" id="SSF46689">
    <property type="entry name" value="Homeodomain-like"/>
    <property type="match status" value="1"/>
</dbReference>
<dbReference type="GO" id="GO:0005634">
    <property type="term" value="C:nucleus"/>
    <property type="evidence" value="ECO:0007669"/>
    <property type="project" value="UniProtKB-SubCell"/>
</dbReference>
<dbReference type="AlphaFoldDB" id="A0AAW1MGA0"/>
<evidence type="ECO:0000313" key="3">
    <source>
        <dbReference type="EMBL" id="KAK9745212.1"/>
    </source>
</evidence>
<dbReference type="InterPro" id="IPR007889">
    <property type="entry name" value="HTH_Psq"/>
</dbReference>
<evidence type="ECO:0000256" key="1">
    <source>
        <dbReference type="ARBA" id="ARBA00004123"/>
    </source>
</evidence>
<feature type="domain" description="HTH psq-type" evidence="2">
    <location>
        <begin position="52"/>
        <end position="82"/>
    </location>
</feature>
<gene>
    <name evidence="3" type="ORF">QE152_g7124</name>
</gene>
<keyword evidence="4" id="KW-1185">Reference proteome</keyword>
<proteinExistence type="predicted"/>
<feature type="domain" description="HTH psq-type" evidence="2">
    <location>
        <begin position="16"/>
        <end position="48"/>
    </location>
</feature>
<dbReference type="GO" id="GO:0003677">
    <property type="term" value="F:DNA binding"/>
    <property type="evidence" value="ECO:0007669"/>
    <property type="project" value="UniProtKB-KW"/>
</dbReference>
<dbReference type="Gene3D" id="1.10.10.60">
    <property type="entry name" value="Homeodomain-like"/>
    <property type="match status" value="2"/>
</dbReference>